<dbReference type="PANTHER" id="PTHR33138:SF77">
    <property type="entry name" value="WALL-ASSOCIATED RECEPTOR KINASE GALACTURONAN-BINDING DOMAIN-CONTAINING PROTEIN"/>
    <property type="match status" value="1"/>
</dbReference>
<dbReference type="Pfam" id="PF14380">
    <property type="entry name" value="WAK_assoc"/>
    <property type="match status" value="1"/>
</dbReference>
<evidence type="ECO:0000313" key="4">
    <source>
        <dbReference type="Proteomes" id="UP000823388"/>
    </source>
</evidence>
<dbReference type="EMBL" id="CM029045">
    <property type="protein sequence ID" value="KAG2599922.1"/>
    <property type="molecule type" value="Genomic_DNA"/>
</dbReference>
<dbReference type="PANTHER" id="PTHR33138">
    <property type="entry name" value="OS01G0690200 PROTEIN"/>
    <property type="match status" value="1"/>
</dbReference>
<proteinExistence type="predicted"/>
<organism evidence="3 4">
    <name type="scientific">Panicum virgatum</name>
    <name type="common">Blackwell switchgrass</name>
    <dbReference type="NCBI Taxonomy" id="38727"/>
    <lineage>
        <taxon>Eukaryota</taxon>
        <taxon>Viridiplantae</taxon>
        <taxon>Streptophyta</taxon>
        <taxon>Embryophyta</taxon>
        <taxon>Tracheophyta</taxon>
        <taxon>Spermatophyta</taxon>
        <taxon>Magnoliopsida</taxon>
        <taxon>Liliopsida</taxon>
        <taxon>Poales</taxon>
        <taxon>Poaceae</taxon>
        <taxon>PACMAD clade</taxon>
        <taxon>Panicoideae</taxon>
        <taxon>Panicodae</taxon>
        <taxon>Paniceae</taxon>
        <taxon>Panicinae</taxon>
        <taxon>Panicum</taxon>
        <taxon>Panicum sect. Hiantes</taxon>
    </lineage>
</organism>
<protein>
    <recommendedName>
        <fullName evidence="2">Wall-associated receptor kinase C-terminal domain-containing protein</fullName>
    </recommendedName>
</protein>
<evidence type="ECO:0000313" key="3">
    <source>
        <dbReference type="EMBL" id="KAG2599922.1"/>
    </source>
</evidence>
<keyword evidence="4" id="KW-1185">Reference proteome</keyword>
<feature type="domain" description="Wall-associated receptor kinase C-terminal" evidence="2">
    <location>
        <begin position="47"/>
        <end position="139"/>
    </location>
</feature>
<name>A0A8T0SKE4_PANVG</name>
<dbReference type="AlphaFoldDB" id="A0A8T0SKE4"/>
<comment type="caution">
    <text evidence="3">The sequence shown here is derived from an EMBL/GenBank/DDBJ whole genome shotgun (WGS) entry which is preliminary data.</text>
</comment>
<evidence type="ECO:0000256" key="1">
    <source>
        <dbReference type="ARBA" id="ARBA00023180"/>
    </source>
</evidence>
<dbReference type="Proteomes" id="UP000823388">
    <property type="component" value="Chromosome 5K"/>
</dbReference>
<dbReference type="InterPro" id="IPR032872">
    <property type="entry name" value="WAK_assoc_C"/>
</dbReference>
<reference evidence="3" key="1">
    <citation type="submission" date="2020-05" db="EMBL/GenBank/DDBJ databases">
        <title>WGS assembly of Panicum virgatum.</title>
        <authorList>
            <person name="Lovell J.T."/>
            <person name="Jenkins J."/>
            <person name="Shu S."/>
            <person name="Juenger T.E."/>
            <person name="Schmutz J."/>
        </authorList>
    </citation>
    <scope>NUCLEOTIDE SEQUENCE</scope>
    <source>
        <strain evidence="3">AP13</strain>
    </source>
</reference>
<accession>A0A8T0SKE4</accession>
<gene>
    <name evidence="3" type="ORF">PVAP13_5KG487700</name>
</gene>
<sequence>MVVTTTVDLLFFFNCNFLSSDLLSRSSHSNATTCKFDVGQAPIGLSFVFLEQEVPFRDTNWWQRCRSVIEVPVLRFAIPPNPLNDPAWKNGGYGSSLRDGFQLALNQSQKLEACDQCERSEGQCGHNQTGGFVACLCSGGHVSGALNCTADSSGKPLEALVLVLQITAGITGSALLHSSYRPLLFLFYTTPIFRSLKKVFMPRV</sequence>
<keyword evidence="1" id="KW-0325">Glycoprotein</keyword>
<evidence type="ECO:0000259" key="2">
    <source>
        <dbReference type="Pfam" id="PF14380"/>
    </source>
</evidence>